<dbReference type="Proteomes" id="UP000238642">
    <property type="component" value="Unassembled WGS sequence"/>
</dbReference>
<dbReference type="Pfam" id="PF12784">
    <property type="entry name" value="PDDEXK_2"/>
    <property type="match status" value="1"/>
</dbReference>
<proteinExistence type="predicted"/>
<dbReference type="AlphaFoldDB" id="A0A2S9JP26"/>
<dbReference type="OrthoDB" id="9803508at2"/>
<evidence type="ECO:0000313" key="2">
    <source>
        <dbReference type="Proteomes" id="UP000238642"/>
    </source>
</evidence>
<reference evidence="1 2" key="1">
    <citation type="submission" date="2018-02" db="EMBL/GenBank/DDBJ databases">
        <title>The draft genome of Sphingobacterium gobiense H7.</title>
        <authorList>
            <person name="Li L."/>
            <person name="Liu L."/>
            <person name="Zhang X."/>
            <person name="Wang T."/>
            <person name="Liang L."/>
        </authorList>
    </citation>
    <scope>NUCLEOTIDE SEQUENCE [LARGE SCALE GENOMIC DNA]</scope>
    <source>
        <strain evidence="1 2">ACCC 05757</strain>
    </source>
</reference>
<protein>
    <submittedName>
        <fullName evidence="1">Uncharacterized protein</fullName>
    </submittedName>
</protein>
<comment type="caution">
    <text evidence="1">The sequence shown here is derived from an EMBL/GenBank/DDBJ whole genome shotgun (WGS) entry which is preliminary data.</text>
</comment>
<keyword evidence="2" id="KW-1185">Reference proteome</keyword>
<sequence length="46" mass="5535">MILDLEYRPTERNGIQENNRKVIFDLYCTSDDDSHFIIEMEQLSQN</sequence>
<name>A0A2S9JP26_9SPHI</name>
<organism evidence="1 2">
    <name type="scientific">Sphingobacterium gobiense</name>
    <dbReference type="NCBI Taxonomy" id="1382456"/>
    <lineage>
        <taxon>Bacteria</taxon>
        <taxon>Pseudomonadati</taxon>
        <taxon>Bacteroidota</taxon>
        <taxon>Sphingobacteriia</taxon>
        <taxon>Sphingobacteriales</taxon>
        <taxon>Sphingobacteriaceae</taxon>
        <taxon>Sphingobacterium</taxon>
    </lineage>
</organism>
<evidence type="ECO:0000313" key="1">
    <source>
        <dbReference type="EMBL" id="PRD54858.1"/>
    </source>
</evidence>
<dbReference type="EMBL" id="PVBS01000002">
    <property type="protein sequence ID" value="PRD54858.1"/>
    <property type="molecule type" value="Genomic_DNA"/>
</dbReference>
<gene>
    <name evidence="1" type="ORF">C5749_14685</name>
</gene>
<accession>A0A2S9JP26</accession>